<name>C7M970_CAPOD</name>
<organism evidence="1 2">
    <name type="scientific">Capnocytophaga ochracea (strain ATCC 27872 / DSM 7271 / CCUG 9716 / JCM 12966 / NCTC 12371 / SS31 / VPI 2845)</name>
    <name type="common">Bacteroides ochraceus</name>
    <dbReference type="NCBI Taxonomy" id="521097"/>
    <lineage>
        <taxon>Bacteria</taxon>
        <taxon>Pseudomonadati</taxon>
        <taxon>Bacteroidota</taxon>
        <taxon>Flavobacteriia</taxon>
        <taxon>Flavobacteriales</taxon>
        <taxon>Flavobacteriaceae</taxon>
        <taxon>Capnocytophaga</taxon>
    </lineage>
</organism>
<keyword evidence="2" id="KW-1185">Reference proteome</keyword>
<evidence type="ECO:0000313" key="1">
    <source>
        <dbReference type="EMBL" id="ACU92416.1"/>
    </source>
</evidence>
<protein>
    <submittedName>
        <fullName evidence="1">Uncharacterized protein</fullName>
    </submittedName>
</protein>
<dbReference type="EMBL" id="CP001632">
    <property type="protein sequence ID" value="ACU92416.1"/>
    <property type="molecule type" value="Genomic_DNA"/>
</dbReference>
<gene>
    <name evidence="1" type="ordered locus">Coch_0860</name>
</gene>
<accession>C7M970</accession>
<dbReference type="AlphaFoldDB" id="C7M970"/>
<reference evidence="1 2" key="1">
    <citation type="journal article" date="2009" name="Stand. Genomic Sci.">
        <title>Complete genome sequence of Capnocytophaga ochracea type strain (VPI 2845).</title>
        <authorList>
            <person name="Mavrommatis K."/>
            <person name="Gronow S."/>
            <person name="Saunders E."/>
            <person name="Land M."/>
            <person name="Lapidus A."/>
            <person name="Copeland A."/>
            <person name="Glavina Del Rio T."/>
            <person name="Nolan M."/>
            <person name="Lucas S."/>
            <person name="Chen F."/>
            <person name="Tice H."/>
            <person name="Cheng J.F."/>
            <person name="Bruce D."/>
            <person name="Goodwin L."/>
            <person name="Pitluck S."/>
            <person name="Pati A."/>
            <person name="Ivanova N."/>
            <person name="Chen A."/>
            <person name="Palaniappan K."/>
            <person name="Chain P."/>
            <person name="Hauser L."/>
            <person name="Chang Y.J."/>
            <person name="Jeffries C.D."/>
            <person name="Brettin T."/>
            <person name="Detter J.C."/>
            <person name="Han C."/>
            <person name="Bristow J."/>
            <person name="Goker M."/>
            <person name="Rohde M."/>
            <person name="Eisen J.A."/>
            <person name="Markowitz V."/>
            <person name="Kyrpides N.C."/>
            <person name="Klenk H.P."/>
            <person name="Hugenholtz P."/>
        </authorList>
    </citation>
    <scope>NUCLEOTIDE SEQUENCE [LARGE SCALE GENOMIC DNA]</scope>
    <source>
        <strain evidence="2">ATCC 27872 / DSM 7271 / JCM 12966 / VPI 2845</strain>
    </source>
</reference>
<dbReference type="Proteomes" id="UP000006650">
    <property type="component" value="Chromosome"/>
</dbReference>
<evidence type="ECO:0000313" key="2">
    <source>
        <dbReference type="Proteomes" id="UP000006650"/>
    </source>
</evidence>
<dbReference type="RefSeq" id="WP_015782093.1">
    <property type="nucleotide sequence ID" value="NC_013162.1"/>
</dbReference>
<dbReference type="HOGENOM" id="CLU_876294_0_0_10"/>
<dbReference type="KEGG" id="coc:Coch_0860"/>
<proteinExistence type="predicted"/>
<dbReference type="GeneID" id="29675394"/>
<sequence length="318" mass="35846">MRCIDNIKDIILDCDYKPKKGLKHRVLVIPYKDIDRRYTTLNADKTVITHLQLLPSKRGYLFELNNAFKVSGSQKFGGGFTHELSIKIDKADSGNIATMNALTKGTYVLIVETTSNTFEVLGYEAGLVVNSVQRDYAGNVIGLTFATPSDVKELRMVALWGEGDYLTMSKKFERKAFIGRNYALNSNTSIISGWKNIRISPDFKKDVKNEEYITLSFDLMFKNLKTKGRVIIEFNIVYTDESVQYINAIKWVDTDSIIGTSSSERVVNINKIINKGKETKYISELGLHIQCTADEVKLSNPKIELGNNPTDWGPADED</sequence>
<dbReference type="STRING" id="521097.Coch_0860"/>